<evidence type="ECO:0000256" key="5">
    <source>
        <dbReference type="ARBA" id="ARBA00023136"/>
    </source>
</evidence>
<dbReference type="PROSITE" id="PS01241">
    <property type="entry name" value="LINK_1"/>
    <property type="match status" value="1"/>
</dbReference>
<feature type="non-terminal residue" evidence="10">
    <location>
        <position position="94"/>
    </location>
</feature>
<sequence length="94" mass="10381">IDTNATEQYGYVEGVFHASVGRYTLTFHDAQRLCALLGATLATYDQLYTAWEAGLQKCRYGWLADATARYPMQTRLPGCGNYIGVCGSSHPQPK</sequence>
<keyword evidence="8" id="KW-0325">Glycoprotein</keyword>
<feature type="domain" description="Link" evidence="9">
    <location>
        <begin position="14"/>
        <end position="94"/>
    </location>
</feature>
<keyword evidence="5" id="KW-0472">Membrane</keyword>
<dbReference type="GO" id="GO:0005540">
    <property type="term" value="F:hyaluronic acid binding"/>
    <property type="evidence" value="ECO:0007669"/>
    <property type="project" value="InterPro"/>
</dbReference>
<dbReference type="InterPro" id="IPR000538">
    <property type="entry name" value="Link_dom"/>
</dbReference>
<dbReference type="PROSITE" id="PS50963">
    <property type="entry name" value="LINK_2"/>
    <property type="match status" value="1"/>
</dbReference>
<proteinExistence type="predicted"/>
<keyword evidence="4" id="KW-1133">Transmembrane helix</keyword>
<dbReference type="InterPro" id="IPR043210">
    <property type="entry name" value="CD44_antigen-like"/>
</dbReference>
<evidence type="ECO:0000256" key="6">
    <source>
        <dbReference type="ARBA" id="ARBA00023157"/>
    </source>
</evidence>
<evidence type="ECO:0000313" key="10">
    <source>
        <dbReference type="EMBL" id="CAH3126172.1"/>
    </source>
</evidence>
<evidence type="ECO:0000256" key="7">
    <source>
        <dbReference type="ARBA" id="ARBA00023170"/>
    </source>
</evidence>
<name>A0AAU9WUS5_9CNID</name>
<keyword evidence="2" id="KW-0812">Transmembrane</keyword>
<keyword evidence="3" id="KW-0732">Signal</keyword>
<accession>A0AAU9WUS5</accession>
<evidence type="ECO:0000313" key="11">
    <source>
        <dbReference type="Proteomes" id="UP001159428"/>
    </source>
</evidence>
<gene>
    <name evidence="10" type="ORF">PMEA_00011968</name>
</gene>
<dbReference type="PRINTS" id="PR01265">
    <property type="entry name" value="LINKMODULE"/>
</dbReference>
<keyword evidence="6" id="KW-1015">Disulfide bond</keyword>
<dbReference type="InterPro" id="IPR016186">
    <property type="entry name" value="C-type_lectin-like/link_sf"/>
</dbReference>
<keyword evidence="7" id="KW-0675">Receptor</keyword>
<dbReference type="Proteomes" id="UP001159428">
    <property type="component" value="Unassembled WGS sequence"/>
</dbReference>
<dbReference type="Gene3D" id="3.10.100.10">
    <property type="entry name" value="Mannose-Binding Protein A, subunit A"/>
    <property type="match status" value="1"/>
</dbReference>
<dbReference type="PANTHER" id="PTHR10225:SF5">
    <property type="entry name" value="C-TYPE LECTIN DOMAIN-CONTAINING PROTEIN"/>
    <property type="match status" value="1"/>
</dbReference>
<dbReference type="InterPro" id="IPR016187">
    <property type="entry name" value="CTDL_fold"/>
</dbReference>
<dbReference type="EMBL" id="CALNXJ010000021">
    <property type="protein sequence ID" value="CAH3126172.1"/>
    <property type="molecule type" value="Genomic_DNA"/>
</dbReference>
<evidence type="ECO:0000259" key="9">
    <source>
        <dbReference type="PROSITE" id="PS50963"/>
    </source>
</evidence>
<dbReference type="GO" id="GO:0007155">
    <property type="term" value="P:cell adhesion"/>
    <property type="evidence" value="ECO:0007669"/>
    <property type="project" value="InterPro"/>
</dbReference>
<comment type="caution">
    <text evidence="10">The sequence shown here is derived from an EMBL/GenBank/DDBJ whole genome shotgun (WGS) entry which is preliminary data.</text>
</comment>
<reference evidence="10 11" key="1">
    <citation type="submission" date="2022-05" db="EMBL/GenBank/DDBJ databases">
        <authorList>
            <consortium name="Genoscope - CEA"/>
            <person name="William W."/>
        </authorList>
    </citation>
    <scope>NUCLEOTIDE SEQUENCE [LARGE SCALE GENOMIC DNA]</scope>
</reference>
<evidence type="ECO:0000256" key="3">
    <source>
        <dbReference type="ARBA" id="ARBA00022729"/>
    </source>
</evidence>
<dbReference type="PANTHER" id="PTHR10225">
    <property type="entry name" value="HYALURONAN RECEPTOR"/>
    <property type="match status" value="1"/>
</dbReference>
<comment type="subcellular location">
    <subcellularLocation>
        <location evidence="1">Membrane</location>
        <topology evidence="1">Single-pass membrane protein</topology>
    </subcellularLocation>
</comment>
<dbReference type="GO" id="GO:0005886">
    <property type="term" value="C:plasma membrane"/>
    <property type="evidence" value="ECO:0007669"/>
    <property type="project" value="TreeGrafter"/>
</dbReference>
<organism evidence="10 11">
    <name type="scientific">Pocillopora meandrina</name>
    <dbReference type="NCBI Taxonomy" id="46732"/>
    <lineage>
        <taxon>Eukaryota</taxon>
        <taxon>Metazoa</taxon>
        <taxon>Cnidaria</taxon>
        <taxon>Anthozoa</taxon>
        <taxon>Hexacorallia</taxon>
        <taxon>Scleractinia</taxon>
        <taxon>Astrocoeniina</taxon>
        <taxon>Pocilloporidae</taxon>
        <taxon>Pocillopora</taxon>
    </lineage>
</organism>
<evidence type="ECO:0000256" key="1">
    <source>
        <dbReference type="ARBA" id="ARBA00004167"/>
    </source>
</evidence>
<evidence type="ECO:0000256" key="8">
    <source>
        <dbReference type="ARBA" id="ARBA00023180"/>
    </source>
</evidence>
<protein>
    <recommendedName>
        <fullName evidence="9">Link domain-containing protein</fullName>
    </recommendedName>
</protein>
<dbReference type="SMART" id="SM00445">
    <property type="entry name" value="LINK"/>
    <property type="match status" value="1"/>
</dbReference>
<dbReference type="AlphaFoldDB" id="A0AAU9WUS5"/>
<feature type="non-terminal residue" evidence="10">
    <location>
        <position position="1"/>
    </location>
</feature>
<dbReference type="GO" id="GO:0004888">
    <property type="term" value="F:transmembrane signaling receptor activity"/>
    <property type="evidence" value="ECO:0007669"/>
    <property type="project" value="TreeGrafter"/>
</dbReference>
<keyword evidence="11" id="KW-1185">Reference proteome</keyword>
<evidence type="ECO:0000256" key="4">
    <source>
        <dbReference type="ARBA" id="ARBA00022989"/>
    </source>
</evidence>
<dbReference type="Pfam" id="PF00193">
    <property type="entry name" value="Xlink"/>
    <property type="match status" value="1"/>
</dbReference>
<dbReference type="SUPFAM" id="SSF56436">
    <property type="entry name" value="C-type lectin-like"/>
    <property type="match status" value="1"/>
</dbReference>
<evidence type="ECO:0000256" key="2">
    <source>
        <dbReference type="ARBA" id="ARBA00022692"/>
    </source>
</evidence>